<evidence type="ECO:0000256" key="3">
    <source>
        <dbReference type="SAM" id="Phobius"/>
    </source>
</evidence>
<evidence type="ECO:0000256" key="2">
    <source>
        <dbReference type="SAM" id="MobiDB-lite"/>
    </source>
</evidence>
<feature type="region of interest" description="Disordered" evidence="2">
    <location>
        <begin position="104"/>
        <end position="212"/>
    </location>
</feature>
<feature type="compositionally biased region" description="Pro residues" evidence="2">
    <location>
        <begin position="110"/>
        <end position="124"/>
    </location>
</feature>
<feature type="region of interest" description="Disordered" evidence="2">
    <location>
        <begin position="251"/>
        <end position="274"/>
    </location>
</feature>
<feature type="region of interest" description="Disordered" evidence="2">
    <location>
        <begin position="320"/>
        <end position="436"/>
    </location>
</feature>
<evidence type="ECO:0000313" key="4">
    <source>
        <dbReference type="EMBL" id="TDH35135.1"/>
    </source>
</evidence>
<keyword evidence="1" id="KW-0175">Coiled coil</keyword>
<name>A0A4R5PIS7_9HYPH</name>
<feature type="compositionally biased region" description="Basic and acidic residues" evidence="2">
    <location>
        <begin position="196"/>
        <end position="211"/>
    </location>
</feature>
<dbReference type="EMBL" id="SMSI01000003">
    <property type="protein sequence ID" value="TDH35135.1"/>
    <property type="molecule type" value="Genomic_DNA"/>
</dbReference>
<reference evidence="4 5" key="1">
    <citation type="journal article" date="2013" name="Int. J. Syst. Evol. Microbiol.">
        <title>Hoeflea suaedae sp. nov., an endophytic bacterium isolated from the root of the halophyte Suaeda maritima.</title>
        <authorList>
            <person name="Chung E.J."/>
            <person name="Park J.A."/>
            <person name="Pramanik P."/>
            <person name="Bibi F."/>
            <person name="Jeon C.O."/>
            <person name="Chung Y.R."/>
        </authorList>
    </citation>
    <scope>NUCLEOTIDE SEQUENCE [LARGE SCALE GENOMIC DNA]</scope>
    <source>
        <strain evidence="4 5">YC6898</strain>
    </source>
</reference>
<proteinExistence type="predicted"/>
<gene>
    <name evidence="4" type="ORF">E2A64_15610</name>
</gene>
<protein>
    <submittedName>
        <fullName evidence="4">Uncharacterized protein</fullName>
    </submittedName>
</protein>
<feature type="compositionally biased region" description="Low complexity" evidence="2">
    <location>
        <begin position="321"/>
        <end position="343"/>
    </location>
</feature>
<feature type="compositionally biased region" description="Acidic residues" evidence="2">
    <location>
        <begin position="125"/>
        <end position="137"/>
    </location>
</feature>
<evidence type="ECO:0000256" key="1">
    <source>
        <dbReference type="SAM" id="Coils"/>
    </source>
</evidence>
<sequence>MADFVAVIRKAVDNLSDNTPENRERVYSKARAAIRRQLEAMNPPPAEDIMNRQMSKLEGAISEVESEYVAAIEEDQDETDRLMSELEALVDERSTPAAPIAVTPTYVAEPEPPVAEPVAEPEPPVAEEPEPEPEVVEPEPKPEYFPEDPEVYEEAQPVEPPASFGPADHQWTPDADEVQAAPGTPGEDWGPEAPVEETHLEPPMGEIRDEPDVAPEPEFAASTYAPPPAVERPEIVTGVAHDEIFGLGGRGDERYEASAGKPASAPVVEKRRTQVPAGKRGGMAKIALGVAALLLLAVVGYTVWAQKDALMAMFSSDGDVETAAPADTSPATTDEAASDTSPAGEAETNGAPATETPALSPGQQAADDPDRKFTERLNPDGTESNPGPAPELAQASAPVEGRSVAEQTDAGDQAPMQAPATGEVSGVEQAGGQTAAESNEALGVQQKMFLYEERLDQQSPAVSEGSVVWSLIDDPENGGPNNVAIRGEISTDDGNLSALVTIKRNADKSLPASHIIEIVFALPESFTGGGIEQVQRISMKQTEQDQGNPLIAVPAKITEDFYMIALNDLTEAVQTNTQLLRTRSWIDIPVIYTNGRRALITLEKGTSGTEVFNQALDVWAAG</sequence>
<keyword evidence="3" id="KW-0472">Membrane</keyword>
<keyword evidence="3" id="KW-0812">Transmembrane</keyword>
<evidence type="ECO:0000313" key="5">
    <source>
        <dbReference type="Proteomes" id="UP000295131"/>
    </source>
</evidence>
<dbReference type="RefSeq" id="WP_133285420.1">
    <property type="nucleotide sequence ID" value="NZ_SMSI01000003.1"/>
</dbReference>
<feature type="transmembrane region" description="Helical" evidence="3">
    <location>
        <begin position="286"/>
        <end position="304"/>
    </location>
</feature>
<keyword evidence="3" id="KW-1133">Transmembrane helix</keyword>
<dbReference type="Proteomes" id="UP000295131">
    <property type="component" value="Unassembled WGS sequence"/>
</dbReference>
<accession>A0A4R5PIS7</accession>
<feature type="coiled-coil region" evidence="1">
    <location>
        <begin position="47"/>
        <end position="92"/>
    </location>
</feature>
<comment type="caution">
    <text evidence="4">The sequence shown here is derived from an EMBL/GenBank/DDBJ whole genome shotgun (WGS) entry which is preliminary data.</text>
</comment>
<feature type="compositionally biased region" description="Basic and acidic residues" evidence="2">
    <location>
        <begin position="368"/>
        <end position="378"/>
    </location>
</feature>
<dbReference type="OrthoDB" id="8442940at2"/>
<keyword evidence="5" id="KW-1185">Reference proteome</keyword>
<dbReference type="AlphaFoldDB" id="A0A4R5PIS7"/>
<organism evidence="4 5">
    <name type="scientific">Pseudohoeflea suaedae</name>
    <dbReference type="NCBI Taxonomy" id="877384"/>
    <lineage>
        <taxon>Bacteria</taxon>
        <taxon>Pseudomonadati</taxon>
        <taxon>Pseudomonadota</taxon>
        <taxon>Alphaproteobacteria</taxon>
        <taxon>Hyphomicrobiales</taxon>
        <taxon>Rhizobiaceae</taxon>
        <taxon>Pseudohoeflea</taxon>
    </lineage>
</organism>